<feature type="non-terminal residue" evidence="5">
    <location>
        <position position="1"/>
    </location>
</feature>
<dbReference type="OrthoDB" id="9811798at2"/>
<proteinExistence type="predicted"/>
<comment type="subcellular location">
    <subcellularLocation>
        <location evidence="1">Endomembrane system</location>
        <topology evidence="1">Multi-pass membrane protein</topology>
    </subcellularLocation>
    <subcellularLocation>
        <location evidence="2">Membrane</location>
        <topology evidence="2">Multi-pass membrane protein</topology>
    </subcellularLocation>
</comment>
<dbReference type="PANTHER" id="PTHR43373:SF1">
    <property type="entry name" value="NA(+)_H(+) ANTIPORTER SUBUNIT A"/>
    <property type="match status" value="1"/>
</dbReference>
<accession>A0A4R1BCI2</accession>
<evidence type="ECO:0000256" key="1">
    <source>
        <dbReference type="ARBA" id="ARBA00004127"/>
    </source>
</evidence>
<dbReference type="Pfam" id="PF00361">
    <property type="entry name" value="Proton_antipo_M"/>
    <property type="match status" value="1"/>
</dbReference>
<feature type="transmembrane region" description="Helical" evidence="3">
    <location>
        <begin position="229"/>
        <end position="246"/>
    </location>
</feature>
<dbReference type="RefSeq" id="WP_132692745.1">
    <property type="nucleotide sequence ID" value="NZ_SKBU01000034.1"/>
</dbReference>
<dbReference type="InterPro" id="IPR001750">
    <property type="entry name" value="ND/Mrp_TM"/>
</dbReference>
<dbReference type="InterPro" id="IPR003918">
    <property type="entry name" value="NADH_UbQ_OxRdtase"/>
</dbReference>
<feature type="transmembrane region" description="Helical" evidence="3">
    <location>
        <begin position="20"/>
        <end position="39"/>
    </location>
</feature>
<feature type="transmembrane region" description="Helical" evidence="3">
    <location>
        <begin position="154"/>
        <end position="175"/>
    </location>
</feature>
<feature type="transmembrane region" description="Helical" evidence="3">
    <location>
        <begin position="59"/>
        <end position="84"/>
    </location>
</feature>
<feature type="transmembrane region" description="Helical" evidence="3">
    <location>
        <begin position="128"/>
        <end position="147"/>
    </location>
</feature>
<reference evidence="5 6" key="1">
    <citation type="submission" date="2019-03" db="EMBL/GenBank/DDBJ databases">
        <title>Whole genome sequence of a novel Rubrobacter taiwanensis strain, isolated from Yellowstone National Park.</title>
        <authorList>
            <person name="Freed S."/>
            <person name="Ramaley R.F."/>
            <person name="Kyndt J.A."/>
        </authorList>
    </citation>
    <scope>NUCLEOTIDE SEQUENCE [LARGE SCALE GENOMIC DNA]</scope>
    <source>
        <strain evidence="5 6">Yellowstone</strain>
    </source>
</reference>
<evidence type="ECO:0000256" key="2">
    <source>
        <dbReference type="RuleBase" id="RU000320"/>
    </source>
</evidence>
<gene>
    <name evidence="5" type="ORF">E0L93_14210</name>
</gene>
<dbReference type="GO" id="GO:0012505">
    <property type="term" value="C:endomembrane system"/>
    <property type="evidence" value="ECO:0007669"/>
    <property type="project" value="UniProtKB-SubCell"/>
</dbReference>
<evidence type="ECO:0000256" key="3">
    <source>
        <dbReference type="SAM" id="Phobius"/>
    </source>
</evidence>
<organism evidence="5 6">
    <name type="scientific">Rubrobacter taiwanensis</name>
    <dbReference type="NCBI Taxonomy" id="185139"/>
    <lineage>
        <taxon>Bacteria</taxon>
        <taxon>Bacillati</taxon>
        <taxon>Actinomycetota</taxon>
        <taxon>Rubrobacteria</taxon>
        <taxon>Rubrobacterales</taxon>
        <taxon>Rubrobacteraceae</taxon>
        <taxon>Rubrobacter</taxon>
    </lineage>
</organism>
<protein>
    <submittedName>
        <fullName evidence="5">Oxidoreductase</fullName>
    </submittedName>
</protein>
<dbReference type="GO" id="GO:0008137">
    <property type="term" value="F:NADH dehydrogenase (ubiquinone) activity"/>
    <property type="evidence" value="ECO:0007669"/>
    <property type="project" value="InterPro"/>
</dbReference>
<dbReference type="GO" id="GO:0042773">
    <property type="term" value="P:ATP synthesis coupled electron transport"/>
    <property type="evidence" value="ECO:0007669"/>
    <property type="project" value="InterPro"/>
</dbReference>
<dbReference type="PANTHER" id="PTHR43373">
    <property type="entry name" value="NA(+)/H(+) ANTIPORTER SUBUNIT"/>
    <property type="match status" value="1"/>
</dbReference>
<keyword evidence="2 3" id="KW-0812">Transmembrane</keyword>
<dbReference type="EMBL" id="SKBU01000034">
    <property type="protein sequence ID" value="TCJ14697.1"/>
    <property type="molecule type" value="Genomic_DNA"/>
</dbReference>
<dbReference type="GO" id="GO:0016020">
    <property type="term" value="C:membrane"/>
    <property type="evidence" value="ECO:0007669"/>
    <property type="project" value="UniProtKB-SubCell"/>
</dbReference>
<dbReference type="InterPro" id="IPR050616">
    <property type="entry name" value="CPA3_Na-H_Antiporter_A"/>
</dbReference>
<keyword evidence="6" id="KW-1185">Reference proteome</keyword>
<keyword evidence="3" id="KW-1133">Transmembrane helix</keyword>
<name>A0A4R1BCI2_9ACTN</name>
<comment type="caution">
    <text evidence="5">The sequence shown here is derived from an EMBL/GenBank/DDBJ whole genome shotgun (WGS) entry which is preliminary data.</text>
</comment>
<dbReference type="AlphaFoldDB" id="A0A4R1BCI2"/>
<feature type="domain" description="NADH:quinone oxidoreductase/Mrp antiporter transmembrane" evidence="4">
    <location>
        <begin position="4"/>
        <end position="276"/>
    </location>
</feature>
<feature type="transmembrane region" description="Helical" evidence="3">
    <location>
        <begin position="266"/>
        <end position="288"/>
    </location>
</feature>
<keyword evidence="3" id="KW-0472">Membrane</keyword>
<feature type="transmembrane region" description="Helical" evidence="3">
    <location>
        <begin position="309"/>
        <end position="332"/>
    </location>
</feature>
<feature type="transmembrane region" description="Helical" evidence="3">
    <location>
        <begin position="187"/>
        <end position="209"/>
    </location>
</feature>
<evidence type="ECO:0000313" key="6">
    <source>
        <dbReference type="Proteomes" id="UP000295244"/>
    </source>
</evidence>
<sequence>SVALVALSGGRAAATAGMRYLLVSLLGSLAYLMGVALLYGAFGTLDIALLGELMAPAPAVWAAIALMTLGMLLKTALFPLHFWLPPAHAGAPSPASALLSGLVVKGSFYLLLRLWFDVFPEVLPPLAGQLLGGLGAAAILWGSLLALRQERLKMLLAYSTVAQVGYLFLLYPLAAETHWGAGAWSGGVYYALSHACAKAAVFMTAGIILEVRGTDEIGKLRGISEHLPLTVMTFATAGIALMGLPPSGGFTGKWLLLAAAIESGQWWYSAVVVAGGLLAAGYLLRFLTPAFTVESPGDHRERPLRAPRALEVPAFLLALLALLLGLVSSPLVELLRIGAPFPGEVF</sequence>
<feature type="transmembrane region" description="Helical" evidence="3">
    <location>
        <begin position="96"/>
        <end position="116"/>
    </location>
</feature>
<dbReference type="PRINTS" id="PR01437">
    <property type="entry name" value="NUOXDRDTASE4"/>
</dbReference>
<evidence type="ECO:0000259" key="4">
    <source>
        <dbReference type="Pfam" id="PF00361"/>
    </source>
</evidence>
<dbReference type="Proteomes" id="UP000295244">
    <property type="component" value="Unassembled WGS sequence"/>
</dbReference>
<evidence type="ECO:0000313" key="5">
    <source>
        <dbReference type="EMBL" id="TCJ14697.1"/>
    </source>
</evidence>